<feature type="transmembrane region" description="Helical" evidence="6">
    <location>
        <begin position="500"/>
        <end position="518"/>
    </location>
</feature>
<dbReference type="OrthoDB" id="191139at2759"/>
<dbReference type="Gene3D" id="1.20.1080.10">
    <property type="entry name" value="Glycerol uptake facilitator protein"/>
    <property type="match status" value="1"/>
</dbReference>
<dbReference type="PANTHER" id="PTHR36055">
    <property type="entry name" value="C2H2-LIKE ZINC FINGER PROTEIN"/>
    <property type="match status" value="1"/>
</dbReference>
<protein>
    <submittedName>
        <fullName evidence="7">Uncharacterized protein</fullName>
    </submittedName>
</protein>
<dbReference type="AlphaFoldDB" id="A0A8K0IIM2"/>
<feature type="compositionally biased region" description="Basic and acidic residues" evidence="5">
    <location>
        <begin position="185"/>
        <end position="200"/>
    </location>
</feature>
<feature type="transmembrane region" description="Helical" evidence="6">
    <location>
        <begin position="530"/>
        <end position="552"/>
    </location>
</feature>
<dbReference type="InterPro" id="IPR000425">
    <property type="entry name" value="MIP"/>
</dbReference>
<feature type="region of interest" description="Disordered" evidence="5">
    <location>
        <begin position="175"/>
        <end position="251"/>
    </location>
</feature>
<feature type="region of interest" description="Disordered" evidence="5">
    <location>
        <begin position="330"/>
        <end position="354"/>
    </location>
</feature>
<evidence type="ECO:0000313" key="7">
    <source>
        <dbReference type="EMBL" id="KAG1359599.1"/>
    </source>
</evidence>
<reference evidence="7" key="1">
    <citation type="journal article" date="2017" name="Gigascience">
        <title>The genome draft of coconut (Cocos nucifera).</title>
        <authorList>
            <person name="Xiao Y."/>
            <person name="Xu P."/>
            <person name="Fan H."/>
            <person name="Baudouin L."/>
            <person name="Xia W."/>
            <person name="Bocs S."/>
            <person name="Xu J."/>
            <person name="Li Q."/>
            <person name="Guo A."/>
            <person name="Zhou L."/>
            <person name="Li J."/>
            <person name="Wu Y."/>
            <person name="Ma Z."/>
            <person name="Armero A."/>
            <person name="Issali A.E."/>
            <person name="Liu N."/>
            <person name="Peng M."/>
            <person name="Yang Y."/>
        </authorList>
    </citation>
    <scope>NUCLEOTIDE SEQUENCE</scope>
    <source>
        <tissue evidence="7">Spear leaf of Hainan Tall coconut</tissue>
    </source>
</reference>
<dbReference type="Pfam" id="PF00230">
    <property type="entry name" value="MIP"/>
    <property type="match status" value="1"/>
</dbReference>
<evidence type="ECO:0000313" key="8">
    <source>
        <dbReference type="Proteomes" id="UP000797356"/>
    </source>
</evidence>
<evidence type="ECO:0000256" key="6">
    <source>
        <dbReference type="SAM" id="Phobius"/>
    </source>
</evidence>
<dbReference type="FunFam" id="1.20.1080.10:FF:000063">
    <property type="entry name" value="Putative aquaporin PIP-type 7a"/>
    <property type="match status" value="1"/>
</dbReference>
<dbReference type="GO" id="GO:0015267">
    <property type="term" value="F:channel activity"/>
    <property type="evidence" value="ECO:0007669"/>
    <property type="project" value="InterPro"/>
</dbReference>
<organism evidence="7 8">
    <name type="scientific">Cocos nucifera</name>
    <name type="common">Coconut palm</name>
    <dbReference type="NCBI Taxonomy" id="13894"/>
    <lineage>
        <taxon>Eukaryota</taxon>
        <taxon>Viridiplantae</taxon>
        <taxon>Streptophyta</taxon>
        <taxon>Embryophyta</taxon>
        <taxon>Tracheophyta</taxon>
        <taxon>Spermatophyta</taxon>
        <taxon>Magnoliopsida</taxon>
        <taxon>Liliopsida</taxon>
        <taxon>Arecaceae</taxon>
        <taxon>Arecoideae</taxon>
        <taxon>Cocoseae</taxon>
        <taxon>Attaleinae</taxon>
        <taxon>Cocos</taxon>
    </lineage>
</organism>
<gene>
    <name evidence="7" type="ORF">COCNU_08G010450</name>
</gene>
<evidence type="ECO:0000256" key="1">
    <source>
        <dbReference type="ARBA" id="ARBA00004141"/>
    </source>
</evidence>
<dbReference type="PANTHER" id="PTHR36055:SF1">
    <property type="entry name" value="C2H2-LIKE ZINC FINGER PROTEIN"/>
    <property type="match status" value="1"/>
</dbReference>
<comment type="subcellular location">
    <subcellularLocation>
        <location evidence="1">Membrane</location>
        <topology evidence="1">Multi-pass membrane protein</topology>
    </subcellularLocation>
</comment>
<evidence type="ECO:0000256" key="5">
    <source>
        <dbReference type="SAM" id="MobiDB-lite"/>
    </source>
</evidence>
<evidence type="ECO:0000256" key="4">
    <source>
        <dbReference type="ARBA" id="ARBA00023136"/>
    </source>
</evidence>
<keyword evidence="2 6" id="KW-0812">Transmembrane</keyword>
<reference evidence="7" key="2">
    <citation type="submission" date="2019-07" db="EMBL/GenBank/DDBJ databases">
        <authorList>
            <person name="Yang Y."/>
            <person name="Bocs S."/>
            <person name="Baudouin L."/>
        </authorList>
    </citation>
    <scope>NUCLEOTIDE SEQUENCE</scope>
    <source>
        <tissue evidence="7">Spear leaf of Hainan Tall coconut</tissue>
    </source>
</reference>
<dbReference type="Proteomes" id="UP000797356">
    <property type="component" value="Chromosome 8"/>
</dbReference>
<dbReference type="SUPFAM" id="SSF81338">
    <property type="entry name" value="Aquaporin-like"/>
    <property type="match status" value="1"/>
</dbReference>
<proteinExistence type="predicted"/>
<feature type="transmembrane region" description="Helical" evidence="6">
    <location>
        <begin position="579"/>
        <end position="600"/>
    </location>
</feature>
<dbReference type="InterPro" id="IPR023271">
    <property type="entry name" value="Aquaporin-like"/>
</dbReference>
<sequence>MPEQKTVKPEKVGQDPLDNFIKQAIGKEPFLSFSRAGDSPVQWIQLLHALDQQGSSKLSKSSKADNGVGGTEHSLEPWNCLSSEINGVKEFVHPLKDAGAPPREKKSTSEQMQALKIPEAVVAFAQAAAKANGEPEKCMSSVKAWLTDKDAEALRCQKLLVEEEEAARKRQADLLERKRMKKLRQKEQKVKDLTDADNRVHSPGTMECTSGSIGTPSPRAPSESDLYAQEASIDQDPQPLEPAGSPDPVAETNFRLYMPTEDADQNMDHLKQMENRRGQPTVAQYRLSKPSRNFRNGFYSGQVPVAKSSISMKHGNYKYPKAAPSANWHKIWTRKSKPDNEEEGSSDRVDREHRDQPVIIDNSEVLIGSISVTLGRSNDCCQDSSSPCCSCYQEKLVKPVTSMNDVNCARAKLWKPVACQDNCEYATIRSDKRENKMVGHSAGTASQISCDQSCLASGGMDGAGSERCKDLLALHGSTNLSGPMLLSVKDAEAFLAQSDGLGAEIIGTFVLVYTVFSATDAKRNARDSHVPILAPLPIGFAVFLVHLATIPITGTGINPARSLGAAIIYDKDHAWDDQWIFWVGPFIGAALAAFYHQIVIRAIPFKSRP</sequence>
<dbReference type="GO" id="GO:0016020">
    <property type="term" value="C:membrane"/>
    <property type="evidence" value="ECO:0007669"/>
    <property type="project" value="UniProtKB-SubCell"/>
</dbReference>
<evidence type="ECO:0000256" key="2">
    <source>
        <dbReference type="ARBA" id="ARBA00022692"/>
    </source>
</evidence>
<dbReference type="EMBL" id="CM017879">
    <property type="protein sequence ID" value="KAG1359599.1"/>
    <property type="molecule type" value="Genomic_DNA"/>
</dbReference>
<dbReference type="PRINTS" id="PR00783">
    <property type="entry name" value="MINTRINSICP"/>
</dbReference>
<evidence type="ECO:0000256" key="3">
    <source>
        <dbReference type="ARBA" id="ARBA00022989"/>
    </source>
</evidence>
<name>A0A8K0IIM2_COCNU</name>
<keyword evidence="3 6" id="KW-1133">Transmembrane helix</keyword>
<comment type="caution">
    <text evidence="7">The sequence shown here is derived from an EMBL/GenBank/DDBJ whole genome shotgun (WGS) entry which is preliminary data.</text>
</comment>
<keyword evidence="8" id="KW-1185">Reference proteome</keyword>
<feature type="region of interest" description="Disordered" evidence="5">
    <location>
        <begin position="53"/>
        <end position="76"/>
    </location>
</feature>
<keyword evidence="4 6" id="KW-0472">Membrane</keyword>
<accession>A0A8K0IIM2</accession>
<feature type="compositionally biased region" description="Basic and acidic residues" evidence="5">
    <location>
        <begin position="345"/>
        <end position="354"/>
    </location>
</feature>